<accession>A0A8T2MS41</accession>
<proteinExistence type="predicted"/>
<reference evidence="2" key="1">
    <citation type="thesis" date="2021" institute="BYU ScholarsArchive" country="Provo, UT, USA">
        <title>Applications of and Algorithms for Genome Assembly and Genomic Analyses with an Emphasis on Marine Teleosts.</title>
        <authorList>
            <person name="Pickett B.D."/>
        </authorList>
    </citation>
    <scope>NUCLEOTIDE SEQUENCE</scope>
    <source>
        <strain evidence="2">HI-2016</strain>
    </source>
</reference>
<dbReference type="EMBL" id="JAFBMS010000806">
    <property type="protein sequence ID" value="KAG9330000.1"/>
    <property type="molecule type" value="Genomic_DNA"/>
</dbReference>
<feature type="region of interest" description="Disordered" evidence="1">
    <location>
        <begin position="284"/>
        <end position="306"/>
    </location>
</feature>
<feature type="region of interest" description="Disordered" evidence="1">
    <location>
        <begin position="227"/>
        <end position="268"/>
    </location>
</feature>
<name>A0A8T2MS41_9TELE</name>
<keyword evidence="3" id="KW-1185">Reference proteome</keyword>
<evidence type="ECO:0000256" key="1">
    <source>
        <dbReference type="SAM" id="MobiDB-lite"/>
    </source>
</evidence>
<dbReference type="Proteomes" id="UP000824540">
    <property type="component" value="Unassembled WGS sequence"/>
</dbReference>
<evidence type="ECO:0000313" key="2">
    <source>
        <dbReference type="EMBL" id="KAG9330000.1"/>
    </source>
</evidence>
<feature type="compositionally biased region" description="Polar residues" evidence="1">
    <location>
        <begin position="285"/>
        <end position="298"/>
    </location>
</feature>
<comment type="caution">
    <text evidence="2">The sequence shown here is derived from an EMBL/GenBank/DDBJ whole genome shotgun (WGS) entry which is preliminary data.</text>
</comment>
<gene>
    <name evidence="2" type="ORF">JZ751_028285</name>
</gene>
<sequence length="476" mass="49467">MTGAVPDSSELSYSGSFPLKRTNYRPPEPWGHDWSVLTVYHGANPVPIHDSDSPPVICVPDTRSAYLTGTAASAPQRLARAICSAPVARTRGLEQVSQCLGSVLLQVSQCLGSVPLQSAMPEAEDGMARADGGVRDQATSTTSLSVAMALSPGFSSWAELLGGKAGGGRRGIRSPSSGPQDSCSVGPTVGDTSLASLLQSTASLPQPCWRPGLEPSLLSGIQRIPSSSTTVASKGGPMENPSGPPHTPQSQQHDWLSPPLQSPKPHNCLSLPVLDLSYTGARQPGYSSPLSPQSTWQPSAAPVGQPGGVPLMLTPMLTEQRGPDWGRDVSGGSSSGPSILTQSSEGACLVRAGSWGEAGVQAASERSLLARAKSSQLFQRPRAWFISWADAMPRLGRVGGATGSMNSVDLQDGGAGSPGVPLNGARAEDPGGDPEGADGRLREQELCPRETALKLGRGSRPSPWQRLEETPLMAIN</sequence>
<evidence type="ECO:0000313" key="3">
    <source>
        <dbReference type="Proteomes" id="UP000824540"/>
    </source>
</evidence>
<organism evidence="2 3">
    <name type="scientific">Albula glossodonta</name>
    <name type="common">roundjaw bonefish</name>
    <dbReference type="NCBI Taxonomy" id="121402"/>
    <lineage>
        <taxon>Eukaryota</taxon>
        <taxon>Metazoa</taxon>
        <taxon>Chordata</taxon>
        <taxon>Craniata</taxon>
        <taxon>Vertebrata</taxon>
        <taxon>Euteleostomi</taxon>
        <taxon>Actinopterygii</taxon>
        <taxon>Neopterygii</taxon>
        <taxon>Teleostei</taxon>
        <taxon>Albuliformes</taxon>
        <taxon>Albulidae</taxon>
        <taxon>Albula</taxon>
    </lineage>
</organism>
<feature type="compositionally biased region" description="Basic and acidic residues" evidence="1">
    <location>
        <begin position="437"/>
        <end position="452"/>
    </location>
</feature>
<feature type="region of interest" description="Disordered" evidence="1">
    <location>
        <begin position="164"/>
        <end position="188"/>
    </location>
</feature>
<feature type="region of interest" description="Disordered" evidence="1">
    <location>
        <begin position="403"/>
        <end position="476"/>
    </location>
</feature>
<protein>
    <submittedName>
        <fullName evidence="2">Uncharacterized protein</fullName>
    </submittedName>
</protein>
<dbReference type="AlphaFoldDB" id="A0A8T2MS41"/>
<dbReference type="OrthoDB" id="9902350at2759"/>